<evidence type="ECO:0000313" key="2">
    <source>
        <dbReference type="Proteomes" id="UP000183832"/>
    </source>
</evidence>
<keyword evidence="2" id="KW-1185">Reference proteome</keyword>
<evidence type="ECO:0000313" key="1">
    <source>
        <dbReference type="EMBL" id="CRK89873.1"/>
    </source>
</evidence>
<accession>A0A1J1HUN7</accession>
<organism evidence="1 2">
    <name type="scientific">Clunio marinus</name>
    <dbReference type="NCBI Taxonomy" id="568069"/>
    <lineage>
        <taxon>Eukaryota</taxon>
        <taxon>Metazoa</taxon>
        <taxon>Ecdysozoa</taxon>
        <taxon>Arthropoda</taxon>
        <taxon>Hexapoda</taxon>
        <taxon>Insecta</taxon>
        <taxon>Pterygota</taxon>
        <taxon>Neoptera</taxon>
        <taxon>Endopterygota</taxon>
        <taxon>Diptera</taxon>
        <taxon>Nematocera</taxon>
        <taxon>Chironomoidea</taxon>
        <taxon>Chironomidae</taxon>
        <taxon>Clunio</taxon>
    </lineage>
</organism>
<reference evidence="1 2" key="1">
    <citation type="submission" date="2015-04" db="EMBL/GenBank/DDBJ databases">
        <authorList>
            <person name="Syromyatnikov M.Y."/>
            <person name="Popov V.N."/>
        </authorList>
    </citation>
    <scope>NUCLEOTIDE SEQUENCE [LARGE SCALE GENOMIC DNA]</scope>
</reference>
<name>A0A1J1HUN7_9DIPT</name>
<protein>
    <submittedName>
        <fullName evidence="1">CLUMA_CG003576, isoform A</fullName>
    </submittedName>
</protein>
<dbReference type="AlphaFoldDB" id="A0A1J1HUN7"/>
<dbReference type="EMBL" id="CVRI01000014">
    <property type="protein sequence ID" value="CRK89873.1"/>
    <property type="molecule type" value="Genomic_DNA"/>
</dbReference>
<proteinExistence type="predicted"/>
<sequence length="81" mass="9589">MIKKSKGFGYSTQQGLLPEYLANRLVRRFNDHERSLRNNNEFSLPIFKKSITDTQIFKVHKWVLPKVAWTDTEILKHTKLS</sequence>
<dbReference type="Proteomes" id="UP000183832">
    <property type="component" value="Unassembled WGS sequence"/>
</dbReference>
<gene>
    <name evidence="1" type="ORF">CLUMA_CG003576</name>
</gene>